<evidence type="ECO:0000256" key="2">
    <source>
        <dbReference type="ARBA" id="ARBA00022475"/>
    </source>
</evidence>
<evidence type="ECO:0000256" key="1">
    <source>
        <dbReference type="ARBA" id="ARBA00004651"/>
    </source>
</evidence>
<feature type="transmembrane region" description="Helical" evidence="7">
    <location>
        <begin position="366"/>
        <end position="387"/>
    </location>
</feature>
<dbReference type="RefSeq" id="WP_194452982.1">
    <property type="nucleotide sequence ID" value="NZ_CP063849.1"/>
</dbReference>
<dbReference type="Pfam" id="PF02687">
    <property type="entry name" value="FtsX"/>
    <property type="match status" value="2"/>
</dbReference>
<gene>
    <name evidence="10" type="ORF">IRI77_15675</name>
</gene>
<dbReference type="InterPro" id="IPR025857">
    <property type="entry name" value="MacB_PCD"/>
</dbReference>
<comment type="similarity">
    <text evidence="6">Belongs to the ABC-4 integral membrane protein family.</text>
</comment>
<protein>
    <submittedName>
        <fullName evidence="10">ABC transporter permease</fullName>
    </submittedName>
</protein>
<reference evidence="10 11" key="1">
    <citation type="submission" date="2020-10" db="EMBL/GenBank/DDBJ databases">
        <title>Complete genome sequence of Paludibaculum fermentans P105T, a facultatively anaerobic acidobacterium capable of dissimilatory Fe(III) reduction.</title>
        <authorList>
            <person name="Dedysh S.N."/>
            <person name="Beletsky A.V."/>
            <person name="Kulichevskaya I.S."/>
            <person name="Mardanov A.V."/>
            <person name="Ravin N.V."/>
        </authorList>
    </citation>
    <scope>NUCLEOTIDE SEQUENCE [LARGE SCALE GENOMIC DNA]</scope>
    <source>
        <strain evidence="10 11">P105</strain>
    </source>
</reference>
<evidence type="ECO:0000259" key="8">
    <source>
        <dbReference type="Pfam" id="PF02687"/>
    </source>
</evidence>
<sequence>MQTLILDLQYALRTFIRSRGFAVTAVLTLAAGIGANTAIFSIMDAVLLRPLPYQHPDRLVRLYETEAAPGKYPFTGPDYLDWKSRNSTFSGMTLFYWPTDMNLSGNGQPDPVRAVPTEANFFSLLGVSPVLGRTWVQGEDQPGKDDVVILSYALWQSRFGANPKVVGQVLELNARKRTVIGVMPDGFSFPAAARLWIPLDTSSRGLGERGSHSFNAIGRMKPGVTVPQAHADLASIAAQLEKAFPDTNHKVSAIVVPLQDDLAGKSRTSLLMMLAAVGLVLLIACANIANLLLSRAVGRQKEMAVRSSLGASRLRLLRQLLTESLLLSLVGGGFGVLLGWVLITLLPTIKSFSLPDFNTIELNGAVLLFALGLTVLTGILFGLAPAVQAARLDLFDELKGGAGSSISPGRRRRLMSNGLVVGELALSMILLISAGLLLKDFARVRGVEIGVRREGLWTGAVQLPEAIYKTDQQRAVFAQKLLDQARQVPGVQTASLSDRLPLEGGSNYYVQIRGHVSRKMSGPLVESHRVTPEYFRTMGIPLLKGRLLTAEDTEHSREMDTRRQQAWEKNTRLPAEQRNLMIYATVINATMARTLWPGEDPVGRMFSGGGGDENGPWREVVGVVGDVRQWGLTEKPQPEAYDALYAPSRVFLTLHISLPASSIGPAVRRALSTIDPSLALYRERTISEVVDDNSKGQRFLSSLVGSFALLAALLAAIGIYGVLSYVVTQRTREIGIRISLGATRSRVLGDILRQGMTLAAIGFTLGLGGAFAAGRVMESLLHEVQPRDPFVFLATSAFLALVTLMACLLPARRAAKLDPIRALRYE</sequence>
<dbReference type="PANTHER" id="PTHR30572:SF4">
    <property type="entry name" value="ABC TRANSPORTER PERMEASE YTRF"/>
    <property type="match status" value="1"/>
</dbReference>
<evidence type="ECO:0000313" key="10">
    <source>
        <dbReference type="EMBL" id="QOY91328.1"/>
    </source>
</evidence>
<evidence type="ECO:0000256" key="5">
    <source>
        <dbReference type="ARBA" id="ARBA00023136"/>
    </source>
</evidence>
<feature type="transmembrane region" description="Helical" evidence="7">
    <location>
        <begin position="270"/>
        <end position="293"/>
    </location>
</feature>
<keyword evidence="3 7" id="KW-0812">Transmembrane</keyword>
<dbReference type="NCBIfam" id="TIGR03434">
    <property type="entry name" value="ADOP"/>
    <property type="match status" value="1"/>
</dbReference>
<dbReference type="PANTHER" id="PTHR30572">
    <property type="entry name" value="MEMBRANE COMPONENT OF TRANSPORTER-RELATED"/>
    <property type="match status" value="1"/>
</dbReference>
<dbReference type="InterPro" id="IPR050250">
    <property type="entry name" value="Macrolide_Exporter_MacB"/>
</dbReference>
<feature type="domain" description="ABC3 transporter permease C-terminal" evidence="8">
    <location>
        <begin position="706"/>
        <end position="819"/>
    </location>
</feature>
<keyword evidence="5 7" id="KW-0472">Membrane</keyword>
<keyword evidence="11" id="KW-1185">Reference proteome</keyword>
<evidence type="ECO:0000256" key="6">
    <source>
        <dbReference type="ARBA" id="ARBA00038076"/>
    </source>
</evidence>
<keyword evidence="2" id="KW-1003">Cell membrane</keyword>
<evidence type="ECO:0000256" key="3">
    <source>
        <dbReference type="ARBA" id="ARBA00022692"/>
    </source>
</evidence>
<proteinExistence type="inferred from homology"/>
<comment type="subcellular location">
    <subcellularLocation>
        <location evidence="1">Cell membrane</location>
        <topology evidence="1">Multi-pass membrane protein</topology>
    </subcellularLocation>
</comment>
<feature type="transmembrane region" description="Helical" evidence="7">
    <location>
        <begin position="21"/>
        <end position="43"/>
    </location>
</feature>
<dbReference type="KEGG" id="pfer:IRI77_15675"/>
<evidence type="ECO:0000256" key="7">
    <source>
        <dbReference type="SAM" id="Phobius"/>
    </source>
</evidence>
<organism evidence="10 11">
    <name type="scientific">Paludibaculum fermentans</name>
    <dbReference type="NCBI Taxonomy" id="1473598"/>
    <lineage>
        <taxon>Bacteria</taxon>
        <taxon>Pseudomonadati</taxon>
        <taxon>Acidobacteriota</taxon>
        <taxon>Terriglobia</taxon>
        <taxon>Bryobacterales</taxon>
        <taxon>Bryobacteraceae</taxon>
        <taxon>Paludibaculum</taxon>
    </lineage>
</organism>
<dbReference type="Proteomes" id="UP000593892">
    <property type="component" value="Chromosome"/>
</dbReference>
<evidence type="ECO:0000256" key="4">
    <source>
        <dbReference type="ARBA" id="ARBA00022989"/>
    </source>
</evidence>
<dbReference type="InterPro" id="IPR017800">
    <property type="entry name" value="ADOP"/>
</dbReference>
<keyword evidence="4 7" id="KW-1133">Transmembrane helix</keyword>
<feature type="transmembrane region" description="Helical" evidence="7">
    <location>
        <begin position="703"/>
        <end position="727"/>
    </location>
</feature>
<dbReference type="InterPro" id="IPR003838">
    <property type="entry name" value="ABC3_permease_C"/>
</dbReference>
<accession>A0A7S7SNV8</accession>
<dbReference type="AlphaFoldDB" id="A0A7S7SNV8"/>
<feature type="transmembrane region" description="Helical" evidence="7">
    <location>
        <begin position="419"/>
        <end position="438"/>
    </location>
</feature>
<feature type="transmembrane region" description="Helical" evidence="7">
    <location>
        <begin position="789"/>
        <end position="811"/>
    </location>
</feature>
<dbReference type="EMBL" id="CP063849">
    <property type="protein sequence ID" value="QOY91328.1"/>
    <property type="molecule type" value="Genomic_DNA"/>
</dbReference>
<feature type="transmembrane region" description="Helical" evidence="7">
    <location>
        <begin position="325"/>
        <end position="346"/>
    </location>
</feature>
<feature type="domain" description="MacB-like periplasmic core" evidence="9">
    <location>
        <begin position="24"/>
        <end position="235"/>
    </location>
</feature>
<dbReference type="GO" id="GO:0022857">
    <property type="term" value="F:transmembrane transporter activity"/>
    <property type="evidence" value="ECO:0007669"/>
    <property type="project" value="TreeGrafter"/>
</dbReference>
<evidence type="ECO:0000313" key="11">
    <source>
        <dbReference type="Proteomes" id="UP000593892"/>
    </source>
</evidence>
<dbReference type="GO" id="GO:0005886">
    <property type="term" value="C:plasma membrane"/>
    <property type="evidence" value="ECO:0007669"/>
    <property type="project" value="UniProtKB-SubCell"/>
</dbReference>
<name>A0A7S7SNV8_PALFE</name>
<dbReference type="Pfam" id="PF12704">
    <property type="entry name" value="MacB_PCD"/>
    <property type="match status" value="1"/>
</dbReference>
<evidence type="ECO:0000259" key="9">
    <source>
        <dbReference type="Pfam" id="PF12704"/>
    </source>
</evidence>
<feature type="transmembrane region" description="Helical" evidence="7">
    <location>
        <begin position="756"/>
        <end position="777"/>
    </location>
</feature>
<feature type="domain" description="ABC3 transporter permease C-terminal" evidence="8">
    <location>
        <begin position="276"/>
        <end position="392"/>
    </location>
</feature>